<gene>
    <name evidence="3" type="ORF">JZ00_13635</name>
</gene>
<dbReference type="Proteomes" id="UP000030949">
    <property type="component" value="Unassembled WGS sequence"/>
</dbReference>
<proteinExistence type="predicted"/>
<dbReference type="Pfam" id="PF11740">
    <property type="entry name" value="KfrA_N"/>
    <property type="match status" value="1"/>
</dbReference>
<dbReference type="InterPro" id="IPR021104">
    <property type="entry name" value="KfrA_DNA-bd_N"/>
</dbReference>
<reference evidence="4" key="1">
    <citation type="submission" date="2015-03" db="EMBL/GenBank/DDBJ databases">
        <title>Pseudomonas frederiksbergensis hydrocarbon degrader.</title>
        <authorList>
            <person name="Brown L.M."/>
            <person name="Ruiz O.N."/>
            <person name="Mueller S."/>
            <person name="Gunasekera T.S."/>
        </authorList>
    </citation>
    <scope>NUCLEOTIDE SEQUENCE [LARGE SCALE GENOMIC DNA]</scope>
    <source>
        <strain evidence="4">SI8</strain>
    </source>
</reference>
<comment type="caution">
    <text evidence="3">The sequence shown here is derived from an EMBL/GenBank/DDBJ whole genome shotgun (WGS) entry which is preliminary data.</text>
</comment>
<accession>A0A0B1Z4H2</accession>
<protein>
    <submittedName>
        <fullName evidence="3">TnpT protein</fullName>
    </submittedName>
</protein>
<dbReference type="AlphaFoldDB" id="A0A0B1Z4H2"/>
<dbReference type="OrthoDB" id="7015148at2"/>
<dbReference type="EMBL" id="JQGJ01000007">
    <property type="protein sequence ID" value="KHK64258.1"/>
    <property type="molecule type" value="Genomic_DNA"/>
</dbReference>
<feature type="coiled-coil region" evidence="1">
    <location>
        <begin position="195"/>
        <end position="261"/>
    </location>
</feature>
<name>A0A0B1Z4H2_9PSED</name>
<keyword evidence="1" id="KW-0175">Coiled coil</keyword>
<evidence type="ECO:0000313" key="4">
    <source>
        <dbReference type="Proteomes" id="UP000030949"/>
    </source>
</evidence>
<feature type="domain" description="KfrA N-terminal DNA-binding" evidence="2">
    <location>
        <begin position="10"/>
        <end position="115"/>
    </location>
</feature>
<sequence length="327" mass="38061">MARSGVNKAIVRGARDALLAREQRPSIEAIRAELGHTGSKTTIQRFLKELINEEPHPPQVSLSEELMTLIGSLAQRLANEAQQAVVADRARLERQQAAYQHQREVEQARQDELQKSKDYVLAELLALREEHRQLNDQMQHSEGERQRLLAIESHHLQLLEERASQLRSLEEQRAHARDGLLHFREQARQQRQDEASRYESTVALLRHELRSLQEQLLVKQDELGLVYRDLERLSAEHTLSERALRNRTQELNDRVNEYQELQVKLHTTQAEAATFQLQLSVMREKARHCVLDRRQDLRNLRTMSRQLAQLETLITGRKRCDADFDGP</sequence>
<organism evidence="3 4">
    <name type="scientific">Pseudomonas frederiksbergensis</name>
    <dbReference type="NCBI Taxonomy" id="104087"/>
    <lineage>
        <taxon>Bacteria</taxon>
        <taxon>Pseudomonadati</taxon>
        <taxon>Pseudomonadota</taxon>
        <taxon>Gammaproteobacteria</taxon>
        <taxon>Pseudomonadales</taxon>
        <taxon>Pseudomonadaceae</taxon>
        <taxon>Pseudomonas</taxon>
    </lineage>
</organism>
<evidence type="ECO:0000259" key="2">
    <source>
        <dbReference type="Pfam" id="PF11740"/>
    </source>
</evidence>
<feature type="coiled-coil region" evidence="1">
    <location>
        <begin position="89"/>
        <end position="144"/>
    </location>
</feature>
<evidence type="ECO:0000313" key="3">
    <source>
        <dbReference type="EMBL" id="KHK64258.1"/>
    </source>
</evidence>
<evidence type="ECO:0000256" key="1">
    <source>
        <dbReference type="SAM" id="Coils"/>
    </source>
</evidence>